<keyword evidence="6 11" id="KW-1133">Transmembrane helix</keyword>
<feature type="domain" description="Fibronectin type-III" evidence="13">
    <location>
        <begin position="521"/>
        <end position="614"/>
    </location>
</feature>
<evidence type="ECO:0000256" key="4">
    <source>
        <dbReference type="ARBA" id="ARBA00022737"/>
    </source>
</evidence>
<feature type="domain" description="Fibronectin type-III" evidence="13">
    <location>
        <begin position="327"/>
        <end position="433"/>
    </location>
</feature>
<evidence type="ECO:0000259" key="13">
    <source>
        <dbReference type="PROSITE" id="PS50853"/>
    </source>
</evidence>
<dbReference type="GO" id="GO:0016020">
    <property type="term" value="C:membrane"/>
    <property type="evidence" value="ECO:0007669"/>
    <property type="project" value="UniProtKB-SubCell"/>
</dbReference>
<dbReference type="Pfam" id="PF00041">
    <property type="entry name" value="fn3"/>
    <property type="match status" value="4"/>
</dbReference>
<proteinExistence type="predicted"/>
<dbReference type="InterPro" id="IPR036116">
    <property type="entry name" value="FN3_sf"/>
</dbReference>
<name>A0A9R0DX34_SPOFR</name>
<comment type="subcellular location">
    <subcellularLocation>
        <location evidence="1">Membrane</location>
        <topology evidence="1">Single-pass membrane protein</topology>
    </subcellularLocation>
</comment>
<keyword evidence="5" id="KW-0130">Cell adhesion</keyword>
<keyword evidence="7 11" id="KW-0472">Membrane</keyword>
<evidence type="ECO:0000256" key="1">
    <source>
        <dbReference type="ARBA" id="ARBA00004167"/>
    </source>
</evidence>
<dbReference type="InterPro" id="IPR050964">
    <property type="entry name" value="Striated_Muscle_Regulatory"/>
</dbReference>
<dbReference type="InterPro" id="IPR003961">
    <property type="entry name" value="FN3_dom"/>
</dbReference>
<dbReference type="SUPFAM" id="SSF48726">
    <property type="entry name" value="Immunoglobulin"/>
    <property type="match status" value="1"/>
</dbReference>
<dbReference type="InterPro" id="IPR003598">
    <property type="entry name" value="Ig_sub2"/>
</dbReference>
<dbReference type="GO" id="GO:0007155">
    <property type="term" value="P:cell adhesion"/>
    <property type="evidence" value="ECO:0007669"/>
    <property type="project" value="UniProtKB-KW"/>
</dbReference>
<evidence type="ECO:0000256" key="9">
    <source>
        <dbReference type="ARBA" id="ARBA00023319"/>
    </source>
</evidence>
<dbReference type="AlphaFoldDB" id="A0A9R0DX34"/>
<dbReference type="Gene3D" id="2.60.40.10">
    <property type="entry name" value="Immunoglobulins"/>
    <property type="match status" value="7"/>
</dbReference>
<reference evidence="15" key="1">
    <citation type="submission" date="2025-08" db="UniProtKB">
        <authorList>
            <consortium name="RefSeq"/>
        </authorList>
    </citation>
    <scope>IDENTIFICATION</scope>
    <source>
        <tissue evidence="15">Whole larval tissue</tissue>
    </source>
</reference>
<accession>A0A9R0DX34</accession>
<keyword evidence="4" id="KW-0677">Repeat</keyword>
<dbReference type="InterPro" id="IPR056754">
    <property type="entry name" value="DSCAM/DSCAML_C"/>
</dbReference>
<dbReference type="PROSITE" id="PS50853">
    <property type="entry name" value="FN3"/>
    <property type="match status" value="5"/>
</dbReference>
<feature type="domain" description="Ig-like" evidence="12">
    <location>
        <begin position="432"/>
        <end position="515"/>
    </location>
</feature>
<dbReference type="InterPro" id="IPR013783">
    <property type="entry name" value="Ig-like_fold"/>
</dbReference>
<dbReference type="CDD" id="cd00096">
    <property type="entry name" value="Ig"/>
    <property type="match status" value="1"/>
</dbReference>
<dbReference type="SUPFAM" id="SSF49265">
    <property type="entry name" value="Fibronectin type III"/>
    <property type="match status" value="3"/>
</dbReference>
<organism evidence="14 15">
    <name type="scientific">Spodoptera frugiperda</name>
    <name type="common">Fall armyworm</name>
    <dbReference type="NCBI Taxonomy" id="7108"/>
    <lineage>
        <taxon>Eukaryota</taxon>
        <taxon>Metazoa</taxon>
        <taxon>Ecdysozoa</taxon>
        <taxon>Arthropoda</taxon>
        <taxon>Hexapoda</taxon>
        <taxon>Insecta</taxon>
        <taxon>Pterygota</taxon>
        <taxon>Neoptera</taxon>
        <taxon>Endopterygota</taxon>
        <taxon>Lepidoptera</taxon>
        <taxon>Glossata</taxon>
        <taxon>Ditrysia</taxon>
        <taxon>Noctuoidea</taxon>
        <taxon>Noctuidae</taxon>
        <taxon>Amphipyrinae</taxon>
        <taxon>Spodoptera</taxon>
    </lineage>
</organism>
<keyword evidence="2 11" id="KW-0812">Transmembrane</keyword>
<keyword evidence="8" id="KW-1015">Disulfide bond</keyword>
<evidence type="ECO:0000256" key="7">
    <source>
        <dbReference type="ARBA" id="ARBA00023136"/>
    </source>
</evidence>
<evidence type="ECO:0000256" key="3">
    <source>
        <dbReference type="ARBA" id="ARBA00022729"/>
    </source>
</evidence>
<evidence type="ECO:0000256" key="2">
    <source>
        <dbReference type="ARBA" id="ARBA00022692"/>
    </source>
</evidence>
<dbReference type="SMART" id="SM00060">
    <property type="entry name" value="FN3"/>
    <property type="match status" value="6"/>
</dbReference>
<feature type="domain" description="Fibronectin type-III" evidence="13">
    <location>
        <begin position="122"/>
        <end position="228"/>
    </location>
</feature>
<dbReference type="CDD" id="cd00063">
    <property type="entry name" value="FN3"/>
    <property type="match status" value="5"/>
</dbReference>
<dbReference type="GeneID" id="118276293"/>
<dbReference type="PANTHER" id="PTHR13817:SF73">
    <property type="entry name" value="FIBRONECTIN TYPE-III DOMAIN-CONTAINING PROTEIN"/>
    <property type="match status" value="1"/>
</dbReference>
<evidence type="ECO:0000313" key="14">
    <source>
        <dbReference type="Proteomes" id="UP000829999"/>
    </source>
</evidence>
<dbReference type="FunFam" id="2.60.40.10:FF:000028">
    <property type="entry name" value="Neuronal cell adhesion molecule"/>
    <property type="match status" value="1"/>
</dbReference>
<evidence type="ECO:0000259" key="12">
    <source>
        <dbReference type="PROSITE" id="PS50835"/>
    </source>
</evidence>
<evidence type="ECO:0000256" key="5">
    <source>
        <dbReference type="ARBA" id="ARBA00022889"/>
    </source>
</evidence>
<feature type="region of interest" description="Disordered" evidence="10">
    <location>
        <begin position="921"/>
        <end position="962"/>
    </location>
</feature>
<dbReference type="PROSITE" id="PS50835">
    <property type="entry name" value="IG_LIKE"/>
    <property type="match status" value="1"/>
</dbReference>
<dbReference type="PANTHER" id="PTHR13817">
    <property type="entry name" value="TITIN"/>
    <property type="match status" value="1"/>
</dbReference>
<dbReference type="InterPro" id="IPR036179">
    <property type="entry name" value="Ig-like_dom_sf"/>
</dbReference>
<keyword evidence="9" id="KW-0393">Immunoglobulin domain</keyword>
<dbReference type="SMART" id="SM00408">
    <property type="entry name" value="IGc2"/>
    <property type="match status" value="1"/>
</dbReference>
<dbReference type="SMART" id="SM00409">
    <property type="entry name" value="IG"/>
    <property type="match status" value="1"/>
</dbReference>
<keyword evidence="14" id="KW-1185">Reference proteome</keyword>
<dbReference type="Proteomes" id="UP000829999">
    <property type="component" value="Chromosome 15"/>
</dbReference>
<dbReference type="Pfam" id="PF13895">
    <property type="entry name" value="Ig_2"/>
    <property type="match status" value="1"/>
</dbReference>
<protein>
    <submittedName>
        <fullName evidence="15">Cell adhesion molecule Dscam2</fullName>
    </submittedName>
</protein>
<gene>
    <name evidence="15" type="primary">LOC118276293</name>
</gene>
<dbReference type="InterPro" id="IPR003599">
    <property type="entry name" value="Ig_sub"/>
</dbReference>
<dbReference type="OrthoDB" id="6159398at2759"/>
<evidence type="ECO:0000313" key="15">
    <source>
        <dbReference type="RefSeq" id="XP_050554744.1"/>
    </source>
</evidence>
<feature type="domain" description="Fibronectin type-III" evidence="13">
    <location>
        <begin position="233"/>
        <end position="326"/>
    </location>
</feature>
<evidence type="ECO:0000256" key="10">
    <source>
        <dbReference type="SAM" id="MobiDB-lite"/>
    </source>
</evidence>
<feature type="domain" description="Fibronectin type-III" evidence="13">
    <location>
        <begin position="30"/>
        <end position="117"/>
    </location>
</feature>
<dbReference type="RefSeq" id="XP_050554744.1">
    <property type="nucleotide sequence ID" value="XM_050698787.1"/>
</dbReference>
<dbReference type="InterPro" id="IPR007110">
    <property type="entry name" value="Ig-like_dom"/>
</dbReference>
<feature type="transmembrane region" description="Helical" evidence="11">
    <location>
        <begin position="744"/>
        <end position="765"/>
    </location>
</feature>
<dbReference type="Pfam" id="PF25059">
    <property type="entry name" value="FN3_DSCAM-DSCAML_C"/>
    <property type="match status" value="1"/>
</dbReference>
<sequence>MYVCRTQSRQRRRGSCGWAAWARAGCACCGPRPPRPPRPRAPTLVYTALYAPLRSPAAATAANLTVHADHRLDSEDILSATLEGLRPAGAYTLRLTSANHVGQSPHSDPLMFTTLEEAPTGSPQNVRVRASTPGELHVSWSAPSQDSWNGELLGYVVSWRELGGDGEMGDEDGGAGGAGTAAVRGWSSAELTVAGLRSFTRYALTARAYNRAGAGPHSPTLYATTADGVPEVGPRGVACEALSARSLRVRWAPLPASHAHALRGYDLHYAPLHAASVGGAARAGPGGAATLQGLRAATNYSVWVRARTDAGAGPPAAPVYCATRDDVPEAIEQVRALAAGAGAVRVSWLAPAGAGRLSHYTLYTRERAKVGGEWAQRVDVAAEDGEAQGAPQEVWREVRGLRESTVYEFWLRAANAAGVGPPSRTAAAAPAPALSARISSLSRVVWAARGSRVRLRCSALGAPPLHWHWAPLPTHSTVSDDGDLIIHKADVSLAGNYTCTVRNGLGSDTLSVAVHVRAPPAPPAPRLRSTAAHALQLSWDKPSDGGAHILGYTVWWTRGESAGEARARRVPAADTSLWLARLACGAAYRVTLQAHNALGASTHSAPLVARTRGEKAKAPLGKEFIWANSTSLRLNLLAWAGRCPVAAWALALRPAAGDAWQNIFTDGETGEVGGLQPGAWYELRVEARSSAGDTVAFYRAATHSANGERLGEPTEVPAEKRSVVSGGAESGGAAVGGALWRSGLLPALLAGVLAALLLALTVAVGRRRRATSCLRRERSLHQLCQPHPQLYTTEPSKRNGKAITPPDVRSEMHEISPYATFSMSGGSGCEEGAGGAGGAGSVRGAGAGAVGCALHLRTFGRAEALDLAAPPPRPNLLAHAAEYGRSHDSDSESSGSPCAACAAELYRLPAAHLSETLPVPALESSAEDTVYGPRDTAAPRERRRRRAPCQPSLRSAAARAPH</sequence>
<evidence type="ECO:0000256" key="11">
    <source>
        <dbReference type="SAM" id="Phobius"/>
    </source>
</evidence>
<keyword evidence="3" id="KW-0732">Signal</keyword>
<evidence type="ECO:0000256" key="6">
    <source>
        <dbReference type="ARBA" id="ARBA00022989"/>
    </source>
</evidence>
<evidence type="ECO:0000256" key="8">
    <source>
        <dbReference type="ARBA" id="ARBA00023157"/>
    </source>
</evidence>